<dbReference type="Pfam" id="PF08281">
    <property type="entry name" value="Sigma70_r4_2"/>
    <property type="match status" value="1"/>
</dbReference>
<evidence type="ECO:0000259" key="6">
    <source>
        <dbReference type="Pfam" id="PF08281"/>
    </source>
</evidence>
<protein>
    <submittedName>
        <fullName evidence="7">RNA polymerase sigma-70 factor</fullName>
    </submittedName>
</protein>
<evidence type="ECO:0000256" key="2">
    <source>
        <dbReference type="ARBA" id="ARBA00023015"/>
    </source>
</evidence>
<dbReference type="Gene3D" id="1.10.10.10">
    <property type="entry name" value="Winged helix-like DNA-binding domain superfamily/Winged helix DNA-binding domain"/>
    <property type="match status" value="1"/>
</dbReference>
<evidence type="ECO:0000256" key="4">
    <source>
        <dbReference type="ARBA" id="ARBA00023163"/>
    </source>
</evidence>
<dbReference type="InterPro" id="IPR007627">
    <property type="entry name" value="RNA_pol_sigma70_r2"/>
</dbReference>
<dbReference type="NCBIfam" id="TIGR02937">
    <property type="entry name" value="sigma70-ECF"/>
    <property type="match status" value="1"/>
</dbReference>
<reference evidence="7 8" key="1">
    <citation type="journal article" date="2015" name="Int. J. Syst. Evol. Microbiol.">
        <title>Mariniphaga sediminis sp. nov., isolated from coastal sediment.</title>
        <authorList>
            <person name="Wang F.Q."/>
            <person name="Shen Q.Y."/>
            <person name="Chen G.J."/>
            <person name="Du Z.J."/>
        </authorList>
    </citation>
    <scope>NUCLEOTIDE SEQUENCE [LARGE SCALE GENOMIC DNA]</scope>
    <source>
        <strain evidence="7 8">SY21</strain>
    </source>
</reference>
<dbReference type="Proteomes" id="UP000266441">
    <property type="component" value="Unassembled WGS sequence"/>
</dbReference>
<dbReference type="GO" id="GO:0016987">
    <property type="term" value="F:sigma factor activity"/>
    <property type="evidence" value="ECO:0007669"/>
    <property type="project" value="UniProtKB-KW"/>
</dbReference>
<comment type="caution">
    <text evidence="7">The sequence shown here is derived from an EMBL/GenBank/DDBJ whole genome shotgun (WGS) entry which is preliminary data.</text>
</comment>
<evidence type="ECO:0000259" key="5">
    <source>
        <dbReference type="Pfam" id="PF04542"/>
    </source>
</evidence>
<dbReference type="AlphaFoldDB" id="A0A399D2A8"/>
<feature type="domain" description="RNA polymerase sigma-70 region 2" evidence="5">
    <location>
        <begin position="8"/>
        <end position="73"/>
    </location>
</feature>
<evidence type="ECO:0000256" key="3">
    <source>
        <dbReference type="ARBA" id="ARBA00023082"/>
    </source>
</evidence>
<keyword evidence="8" id="KW-1185">Reference proteome</keyword>
<dbReference type="RefSeq" id="WP_119349621.1">
    <property type="nucleotide sequence ID" value="NZ_QWET01000005.1"/>
</dbReference>
<dbReference type="NCBIfam" id="TIGR02985">
    <property type="entry name" value="Sig70_bacteroi1"/>
    <property type="match status" value="1"/>
</dbReference>
<evidence type="ECO:0000313" key="7">
    <source>
        <dbReference type="EMBL" id="RIH65779.1"/>
    </source>
</evidence>
<keyword evidence="3" id="KW-0731">Sigma factor</keyword>
<comment type="similarity">
    <text evidence="1">Belongs to the sigma-70 factor family. ECF subfamily.</text>
</comment>
<evidence type="ECO:0000313" key="8">
    <source>
        <dbReference type="Proteomes" id="UP000266441"/>
    </source>
</evidence>
<dbReference type="SUPFAM" id="SSF88659">
    <property type="entry name" value="Sigma3 and sigma4 domains of RNA polymerase sigma factors"/>
    <property type="match status" value="1"/>
</dbReference>
<dbReference type="InterPro" id="IPR013324">
    <property type="entry name" value="RNA_pol_sigma_r3/r4-like"/>
</dbReference>
<dbReference type="Pfam" id="PF04542">
    <property type="entry name" value="Sigma70_r2"/>
    <property type="match status" value="1"/>
</dbReference>
<dbReference type="OrthoDB" id="1453134at2"/>
<sequence length="182" mass="21598">MAIFEQIFQKYYRSLLIYGLKFIKDEDDVRDVLQEVFTTVWENQKYKLEETHLKSYLFNSVRNGCLNYIRHQSVINKHAENEKWGLQLYELNFYKSGETSLIEKEDLGKIYSAIDSLPVHYKEIIELSRFEGLKNKEISEKLKIPLRTVETRLFRALSGLRKVLTGNQIFILMNLVGEPVRR</sequence>
<dbReference type="PANTHER" id="PTHR43133">
    <property type="entry name" value="RNA POLYMERASE ECF-TYPE SIGMA FACTO"/>
    <property type="match status" value="1"/>
</dbReference>
<dbReference type="Gene3D" id="1.10.1740.10">
    <property type="match status" value="1"/>
</dbReference>
<accession>A0A399D2A8</accession>
<proteinExistence type="inferred from homology"/>
<dbReference type="GO" id="GO:0003677">
    <property type="term" value="F:DNA binding"/>
    <property type="evidence" value="ECO:0007669"/>
    <property type="project" value="InterPro"/>
</dbReference>
<dbReference type="InterPro" id="IPR014284">
    <property type="entry name" value="RNA_pol_sigma-70_dom"/>
</dbReference>
<gene>
    <name evidence="7" type="ORF">D1164_08985</name>
</gene>
<feature type="domain" description="RNA polymerase sigma factor 70 region 4 type 2" evidence="6">
    <location>
        <begin position="109"/>
        <end position="157"/>
    </location>
</feature>
<dbReference type="InterPro" id="IPR013325">
    <property type="entry name" value="RNA_pol_sigma_r2"/>
</dbReference>
<dbReference type="GO" id="GO:0006352">
    <property type="term" value="P:DNA-templated transcription initiation"/>
    <property type="evidence" value="ECO:0007669"/>
    <property type="project" value="InterPro"/>
</dbReference>
<dbReference type="PANTHER" id="PTHR43133:SF46">
    <property type="entry name" value="RNA POLYMERASE SIGMA-70 FACTOR ECF SUBFAMILY"/>
    <property type="match status" value="1"/>
</dbReference>
<dbReference type="InterPro" id="IPR014327">
    <property type="entry name" value="RNA_pol_sigma70_bacteroid"/>
</dbReference>
<keyword evidence="4" id="KW-0804">Transcription</keyword>
<dbReference type="InterPro" id="IPR036388">
    <property type="entry name" value="WH-like_DNA-bd_sf"/>
</dbReference>
<organism evidence="7 8">
    <name type="scientific">Mariniphaga sediminis</name>
    <dbReference type="NCBI Taxonomy" id="1628158"/>
    <lineage>
        <taxon>Bacteria</taxon>
        <taxon>Pseudomonadati</taxon>
        <taxon>Bacteroidota</taxon>
        <taxon>Bacteroidia</taxon>
        <taxon>Marinilabiliales</taxon>
        <taxon>Prolixibacteraceae</taxon>
        <taxon>Mariniphaga</taxon>
    </lineage>
</organism>
<dbReference type="InterPro" id="IPR039425">
    <property type="entry name" value="RNA_pol_sigma-70-like"/>
</dbReference>
<dbReference type="EMBL" id="QWET01000005">
    <property type="protein sequence ID" value="RIH65779.1"/>
    <property type="molecule type" value="Genomic_DNA"/>
</dbReference>
<dbReference type="CDD" id="cd06171">
    <property type="entry name" value="Sigma70_r4"/>
    <property type="match status" value="1"/>
</dbReference>
<evidence type="ECO:0000256" key="1">
    <source>
        <dbReference type="ARBA" id="ARBA00010641"/>
    </source>
</evidence>
<keyword evidence="2" id="KW-0805">Transcription regulation</keyword>
<dbReference type="InterPro" id="IPR013249">
    <property type="entry name" value="RNA_pol_sigma70_r4_t2"/>
</dbReference>
<dbReference type="SUPFAM" id="SSF88946">
    <property type="entry name" value="Sigma2 domain of RNA polymerase sigma factors"/>
    <property type="match status" value="1"/>
</dbReference>
<name>A0A399D2A8_9BACT</name>